<dbReference type="InterPro" id="IPR036217">
    <property type="entry name" value="MethylDNA_cys_MeTrfase_DNAb"/>
</dbReference>
<dbReference type="PANTHER" id="PTHR42942">
    <property type="entry name" value="6-O-METHYLGUANINE DNA METHYLTRANSFERASE"/>
    <property type="match status" value="1"/>
</dbReference>
<comment type="caution">
    <text evidence="8">The sequence shown here is derived from an EMBL/GenBank/DDBJ whole genome shotgun (WGS) entry which is preliminary data.</text>
</comment>
<dbReference type="InterPro" id="IPR036388">
    <property type="entry name" value="WH-like_DNA-bd_sf"/>
</dbReference>
<dbReference type="AlphaFoldDB" id="A0A1G1XMT7"/>
<evidence type="ECO:0000256" key="5">
    <source>
        <dbReference type="ARBA" id="ARBA00023204"/>
    </source>
</evidence>
<organism evidence="8 9">
    <name type="scientific">Candidatus Brennerbacteria bacterium RIFOXYD1_FULL_41_16</name>
    <dbReference type="NCBI Taxonomy" id="1797529"/>
    <lineage>
        <taxon>Bacteria</taxon>
        <taxon>Candidatus Brenneribacteriota</taxon>
    </lineage>
</organism>
<dbReference type="InterPro" id="IPR052520">
    <property type="entry name" value="ATL_DNA_repair"/>
</dbReference>
<dbReference type="GO" id="GO:0006281">
    <property type="term" value="P:DNA repair"/>
    <property type="evidence" value="ECO:0007669"/>
    <property type="project" value="UniProtKB-KW"/>
</dbReference>
<sequence>MEKERSGFFRRVYSVAKGIPEGKVMTYGQIASVLGTRDARKVGWALHGNTDLKIPCHRVVNKNGGVALNYAFSGGWREQKRRLLKEGVRFINETHVDLEKHLWHRN</sequence>
<dbReference type="Pfam" id="PF01035">
    <property type="entry name" value="DNA_binding_1"/>
    <property type="match status" value="1"/>
</dbReference>
<evidence type="ECO:0000256" key="3">
    <source>
        <dbReference type="ARBA" id="ARBA00022679"/>
    </source>
</evidence>
<evidence type="ECO:0000313" key="9">
    <source>
        <dbReference type="Proteomes" id="UP000178570"/>
    </source>
</evidence>
<dbReference type="EMBL" id="MHHY01000003">
    <property type="protein sequence ID" value="OGY40986.1"/>
    <property type="molecule type" value="Genomic_DNA"/>
</dbReference>
<dbReference type="PROSITE" id="PS00374">
    <property type="entry name" value="MGMT"/>
    <property type="match status" value="1"/>
</dbReference>
<dbReference type="PANTHER" id="PTHR42942:SF1">
    <property type="entry name" value="ALKYLTRANSFERASE-LIKE PROTEIN 1"/>
    <property type="match status" value="1"/>
</dbReference>
<evidence type="ECO:0000256" key="1">
    <source>
        <dbReference type="ARBA" id="ARBA00001286"/>
    </source>
</evidence>
<dbReference type="GO" id="GO:0032259">
    <property type="term" value="P:methylation"/>
    <property type="evidence" value="ECO:0007669"/>
    <property type="project" value="UniProtKB-KW"/>
</dbReference>
<dbReference type="Proteomes" id="UP000178570">
    <property type="component" value="Unassembled WGS sequence"/>
</dbReference>
<protein>
    <recommendedName>
        <fullName evidence="7">Methylated-DNA-[protein]-cysteine S-methyltransferase DNA binding domain-containing protein</fullName>
    </recommendedName>
</protein>
<accession>A0A1G1XMT7</accession>
<dbReference type="InterPro" id="IPR001497">
    <property type="entry name" value="MethylDNA_cys_MeTrfase_AS"/>
</dbReference>
<reference evidence="8 9" key="1">
    <citation type="journal article" date="2016" name="Nat. Commun.">
        <title>Thousands of microbial genomes shed light on interconnected biogeochemical processes in an aquifer system.</title>
        <authorList>
            <person name="Anantharaman K."/>
            <person name="Brown C.T."/>
            <person name="Hug L.A."/>
            <person name="Sharon I."/>
            <person name="Castelle C.J."/>
            <person name="Probst A.J."/>
            <person name="Thomas B.C."/>
            <person name="Singh A."/>
            <person name="Wilkins M.J."/>
            <person name="Karaoz U."/>
            <person name="Brodie E.L."/>
            <person name="Williams K.H."/>
            <person name="Hubbard S.S."/>
            <person name="Banfield J.F."/>
        </authorList>
    </citation>
    <scope>NUCLEOTIDE SEQUENCE [LARGE SCALE GENOMIC DNA]</scope>
</reference>
<feature type="domain" description="Methylated-DNA-[protein]-cysteine S-methyltransferase DNA binding" evidence="7">
    <location>
        <begin position="8"/>
        <end position="88"/>
    </location>
</feature>
<dbReference type="SUPFAM" id="SSF46767">
    <property type="entry name" value="Methylated DNA-protein cysteine methyltransferase, C-terminal domain"/>
    <property type="match status" value="1"/>
</dbReference>
<dbReference type="Gene3D" id="1.10.10.10">
    <property type="entry name" value="Winged helix-like DNA-binding domain superfamily/Winged helix DNA-binding domain"/>
    <property type="match status" value="1"/>
</dbReference>
<evidence type="ECO:0000256" key="2">
    <source>
        <dbReference type="ARBA" id="ARBA00022603"/>
    </source>
</evidence>
<comment type="catalytic activity">
    <reaction evidence="6">
        <text>a 6-O-methyl-2'-deoxyguanosine in DNA + L-cysteinyl-[protein] = S-methyl-L-cysteinyl-[protein] + a 2'-deoxyguanosine in DNA</text>
        <dbReference type="Rhea" id="RHEA:24000"/>
        <dbReference type="Rhea" id="RHEA-COMP:10131"/>
        <dbReference type="Rhea" id="RHEA-COMP:10132"/>
        <dbReference type="Rhea" id="RHEA-COMP:11367"/>
        <dbReference type="Rhea" id="RHEA-COMP:11368"/>
        <dbReference type="ChEBI" id="CHEBI:29950"/>
        <dbReference type="ChEBI" id="CHEBI:82612"/>
        <dbReference type="ChEBI" id="CHEBI:85445"/>
        <dbReference type="ChEBI" id="CHEBI:85448"/>
        <dbReference type="EC" id="2.1.1.63"/>
    </reaction>
</comment>
<keyword evidence="3" id="KW-0808">Transferase</keyword>
<dbReference type="CDD" id="cd06445">
    <property type="entry name" value="ATase"/>
    <property type="match status" value="1"/>
</dbReference>
<evidence type="ECO:0000256" key="4">
    <source>
        <dbReference type="ARBA" id="ARBA00022763"/>
    </source>
</evidence>
<evidence type="ECO:0000256" key="6">
    <source>
        <dbReference type="ARBA" id="ARBA00049348"/>
    </source>
</evidence>
<dbReference type="InterPro" id="IPR014048">
    <property type="entry name" value="MethylDNA_cys_MeTrfase_DNA-bd"/>
</dbReference>
<gene>
    <name evidence="8" type="ORF">A2570_00495</name>
</gene>
<evidence type="ECO:0000313" key="8">
    <source>
        <dbReference type="EMBL" id="OGY40986.1"/>
    </source>
</evidence>
<dbReference type="STRING" id="1797529.A2570_00495"/>
<comment type="catalytic activity">
    <reaction evidence="1">
        <text>a 4-O-methyl-thymidine in DNA + L-cysteinyl-[protein] = a thymidine in DNA + S-methyl-L-cysteinyl-[protein]</text>
        <dbReference type="Rhea" id="RHEA:53428"/>
        <dbReference type="Rhea" id="RHEA-COMP:10131"/>
        <dbReference type="Rhea" id="RHEA-COMP:10132"/>
        <dbReference type="Rhea" id="RHEA-COMP:13555"/>
        <dbReference type="Rhea" id="RHEA-COMP:13556"/>
        <dbReference type="ChEBI" id="CHEBI:29950"/>
        <dbReference type="ChEBI" id="CHEBI:82612"/>
        <dbReference type="ChEBI" id="CHEBI:137386"/>
        <dbReference type="ChEBI" id="CHEBI:137387"/>
        <dbReference type="EC" id="2.1.1.63"/>
    </reaction>
</comment>
<dbReference type="GO" id="GO:0003908">
    <property type="term" value="F:methylated-DNA-[protein]-cysteine S-methyltransferase activity"/>
    <property type="evidence" value="ECO:0007669"/>
    <property type="project" value="UniProtKB-EC"/>
</dbReference>
<keyword evidence="2" id="KW-0489">Methyltransferase</keyword>
<dbReference type="NCBIfam" id="TIGR00589">
    <property type="entry name" value="ogt"/>
    <property type="match status" value="1"/>
</dbReference>
<keyword evidence="4" id="KW-0227">DNA damage</keyword>
<proteinExistence type="predicted"/>
<keyword evidence="5" id="KW-0234">DNA repair</keyword>
<evidence type="ECO:0000259" key="7">
    <source>
        <dbReference type="Pfam" id="PF01035"/>
    </source>
</evidence>
<name>A0A1G1XMT7_9BACT</name>